<protein>
    <recommendedName>
        <fullName evidence="4">Hemogen</fullName>
    </recommendedName>
</protein>
<sequence>MEGKPATEKPELDYNNPDDSQGGIRRRLRDRDLLKKRKAEVEEKATTQWVYGVESKKKRLRGEETSSSGKRGRPRKNDQTPVLPAPQEELEQEAVIVEEVPKKEAVIVEQMPKQEAVIVEQVPQQEANPASSTPLPSTSFPDDPSPPETLPTYVPTAPYPIPILAPAPVSVVFPAPVLPTAPAPVPALSPLETLYSVGSDQASDPQNQVLIEDLGPDDEEDIPPSQAQREFDQGSSEETADNLPEPNIVYTAFPVFSSGAPLQDPLTGTF</sequence>
<feature type="compositionally biased region" description="Polar residues" evidence="1">
    <location>
        <begin position="225"/>
        <end position="237"/>
    </location>
</feature>
<comment type="caution">
    <text evidence="2">The sequence shown here is derived from an EMBL/GenBank/DDBJ whole genome shotgun (WGS) entry which is preliminary data.</text>
</comment>
<feature type="region of interest" description="Disordered" evidence="1">
    <location>
        <begin position="122"/>
        <end position="153"/>
    </location>
</feature>
<dbReference type="AlphaFoldDB" id="A0ABD0Y9Q5"/>
<reference evidence="2 3" key="1">
    <citation type="submission" date="2024-06" db="EMBL/GenBank/DDBJ databases">
        <authorList>
            <person name="Pan Q."/>
            <person name="Wen M."/>
            <person name="Jouanno E."/>
            <person name="Zahm M."/>
            <person name="Klopp C."/>
            <person name="Cabau C."/>
            <person name="Louis A."/>
            <person name="Berthelot C."/>
            <person name="Parey E."/>
            <person name="Roest Crollius H."/>
            <person name="Montfort J."/>
            <person name="Robinson-Rechavi M."/>
            <person name="Bouchez O."/>
            <person name="Lampietro C."/>
            <person name="Lopez Roques C."/>
            <person name="Donnadieu C."/>
            <person name="Postlethwait J."/>
            <person name="Bobe J."/>
            <person name="Verreycken H."/>
            <person name="Guiguen Y."/>
        </authorList>
    </citation>
    <scope>NUCLEOTIDE SEQUENCE [LARGE SCALE GENOMIC DNA]</scope>
    <source>
        <strain evidence="2">Up_M1</strain>
        <tissue evidence="2">Testis</tissue>
    </source>
</reference>
<name>A0ABD0Y9Q5_UMBPY</name>
<feature type="compositionally biased region" description="Polar residues" evidence="1">
    <location>
        <begin position="196"/>
        <end position="209"/>
    </location>
</feature>
<feature type="compositionally biased region" description="Low complexity" evidence="1">
    <location>
        <begin position="129"/>
        <end position="142"/>
    </location>
</feature>
<evidence type="ECO:0000313" key="2">
    <source>
        <dbReference type="EMBL" id="KAL1023781.1"/>
    </source>
</evidence>
<evidence type="ECO:0008006" key="4">
    <source>
        <dbReference type="Google" id="ProtNLM"/>
    </source>
</evidence>
<feature type="region of interest" description="Disordered" evidence="1">
    <location>
        <begin position="196"/>
        <end position="246"/>
    </location>
</feature>
<dbReference type="EMBL" id="JAGEUA010000001">
    <property type="protein sequence ID" value="KAL1023781.1"/>
    <property type="molecule type" value="Genomic_DNA"/>
</dbReference>
<feature type="region of interest" description="Disordered" evidence="1">
    <location>
        <begin position="1"/>
        <end position="90"/>
    </location>
</feature>
<feature type="compositionally biased region" description="Basic and acidic residues" evidence="1">
    <location>
        <begin position="29"/>
        <end position="45"/>
    </location>
</feature>
<gene>
    <name evidence="2" type="ORF">UPYG_G00046030</name>
</gene>
<accession>A0ABD0Y9Q5</accession>
<proteinExistence type="predicted"/>
<keyword evidence="3" id="KW-1185">Reference proteome</keyword>
<evidence type="ECO:0000313" key="3">
    <source>
        <dbReference type="Proteomes" id="UP001557470"/>
    </source>
</evidence>
<feature type="compositionally biased region" description="Basic and acidic residues" evidence="1">
    <location>
        <begin position="1"/>
        <end position="12"/>
    </location>
</feature>
<evidence type="ECO:0000256" key="1">
    <source>
        <dbReference type="SAM" id="MobiDB-lite"/>
    </source>
</evidence>
<dbReference type="Proteomes" id="UP001557470">
    <property type="component" value="Unassembled WGS sequence"/>
</dbReference>
<organism evidence="2 3">
    <name type="scientific">Umbra pygmaea</name>
    <name type="common">Eastern mudminnow</name>
    <dbReference type="NCBI Taxonomy" id="75934"/>
    <lineage>
        <taxon>Eukaryota</taxon>
        <taxon>Metazoa</taxon>
        <taxon>Chordata</taxon>
        <taxon>Craniata</taxon>
        <taxon>Vertebrata</taxon>
        <taxon>Euteleostomi</taxon>
        <taxon>Actinopterygii</taxon>
        <taxon>Neopterygii</taxon>
        <taxon>Teleostei</taxon>
        <taxon>Protacanthopterygii</taxon>
        <taxon>Esociformes</taxon>
        <taxon>Umbridae</taxon>
        <taxon>Umbra</taxon>
    </lineage>
</organism>